<evidence type="ECO:0000313" key="3">
    <source>
        <dbReference type="RefSeq" id="XP_028038945.1"/>
    </source>
</evidence>
<dbReference type="KEGG" id="bman:114249531"/>
<dbReference type="GeneID" id="114249531"/>
<keyword evidence="2" id="KW-1185">Reference proteome</keyword>
<evidence type="ECO:0000313" key="5">
    <source>
        <dbReference type="RefSeq" id="XP_028038947.1"/>
    </source>
</evidence>
<dbReference type="RefSeq" id="XP_028038947.1">
    <property type="nucleotide sequence ID" value="XM_028183146.1"/>
</dbReference>
<name>A0A6J2KBA6_BOMMA</name>
<dbReference type="RefSeq" id="XP_028038945.1">
    <property type="nucleotide sequence ID" value="XM_028183144.1"/>
</dbReference>
<dbReference type="PANTHER" id="PTHR38681">
    <property type="entry name" value="RETROVIRUS-RELATED POL POLYPROTEIN FROM TRANSPOSON 412-LIKE PROTEIN-RELATED"/>
    <property type="match status" value="1"/>
</dbReference>
<dbReference type="RefSeq" id="XP_028038946.1">
    <property type="nucleotide sequence ID" value="XM_028183145.1"/>
</dbReference>
<protein>
    <submittedName>
        <fullName evidence="3">Uncharacterized protein LOC114249531 isoform X1</fullName>
    </submittedName>
    <submittedName>
        <fullName evidence="4">Uncharacterized protein LOC114249531 isoform X2</fullName>
    </submittedName>
    <submittedName>
        <fullName evidence="5">Uncharacterized protein LOC114249531 isoform X3</fullName>
    </submittedName>
    <submittedName>
        <fullName evidence="6">Uncharacterized protein LOC114249531 isoform X4</fullName>
    </submittedName>
</protein>
<dbReference type="Proteomes" id="UP000504629">
    <property type="component" value="Unplaced"/>
</dbReference>
<reference evidence="3 4" key="1">
    <citation type="submission" date="2025-04" db="UniProtKB">
        <authorList>
            <consortium name="RefSeq"/>
        </authorList>
    </citation>
    <scope>IDENTIFICATION</scope>
    <source>
        <tissue evidence="3 4">Silk gland</tissue>
    </source>
</reference>
<gene>
    <name evidence="3 4 5 6" type="primary">LOC114249531</name>
</gene>
<organism evidence="2 6">
    <name type="scientific">Bombyx mandarina</name>
    <name type="common">Wild silk moth</name>
    <name type="synonym">Wild silkworm</name>
    <dbReference type="NCBI Taxonomy" id="7092"/>
    <lineage>
        <taxon>Eukaryota</taxon>
        <taxon>Metazoa</taxon>
        <taxon>Ecdysozoa</taxon>
        <taxon>Arthropoda</taxon>
        <taxon>Hexapoda</taxon>
        <taxon>Insecta</taxon>
        <taxon>Pterygota</taxon>
        <taxon>Neoptera</taxon>
        <taxon>Endopterygota</taxon>
        <taxon>Lepidoptera</taxon>
        <taxon>Glossata</taxon>
        <taxon>Ditrysia</taxon>
        <taxon>Bombycoidea</taxon>
        <taxon>Bombycidae</taxon>
        <taxon>Bombycinae</taxon>
        <taxon>Bombyx</taxon>
    </lineage>
</organism>
<sequence length="140" mass="15839">MARLRKFVKDLRPTPASRHGGKRTFVFKDLATASHIFLRDDTLGGSLKQAYSGPHEVLQRGDKVFRIILNGKNVAVSIDRIKPAYILHDSDTTHTPSPTHTYTHTDSPDTTDPVVLDADEGVIRRTRSGRRVKFPQYYRP</sequence>
<feature type="compositionally biased region" description="Low complexity" evidence="1">
    <location>
        <begin position="93"/>
        <end position="113"/>
    </location>
</feature>
<evidence type="ECO:0000313" key="4">
    <source>
        <dbReference type="RefSeq" id="XP_028038946.1"/>
    </source>
</evidence>
<evidence type="ECO:0000313" key="2">
    <source>
        <dbReference type="Proteomes" id="UP000504629"/>
    </source>
</evidence>
<dbReference type="AlphaFoldDB" id="A0A6J2KBA6"/>
<feature type="region of interest" description="Disordered" evidence="1">
    <location>
        <begin position="88"/>
        <end position="114"/>
    </location>
</feature>
<evidence type="ECO:0000313" key="6">
    <source>
        <dbReference type="RefSeq" id="XP_028038948.1"/>
    </source>
</evidence>
<dbReference type="PANTHER" id="PTHR38681:SF1">
    <property type="entry name" value="RETROVIRUS-RELATED POL POLYPROTEIN FROM TRANSPOSON 412-LIKE PROTEIN"/>
    <property type="match status" value="1"/>
</dbReference>
<accession>A0A6J2KBA6</accession>
<dbReference type="OrthoDB" id="422540at2759"/>
<dbReference type="RefSeq" id="XP_028038948.1">
    <property type="nucleotide sequence ID" value="XM_028183147.1"/>
</dbReference>
<proteinExistence type="predicted"/>
<evidence type="ECO:0000256" key="1">
    <source>
        <dbReference type="SAM" id="MobiDB-lite"/>
    </source>
</evidence>